<evidence type="ECO:0000259" key="2">
    <source>
        <dbReference type="PROSITE" id="PS50093"/>
    </source>
</evidence>
<dbReference type="SMART" id="SM00089">
    <property type="entry name" value="PKD"/>
    <property type="match status" value="6"/>
</dbReference>
<feature type="domain" description="PKD" evidence="2">
    <location>
        <begin position="1558"/>
        <end position="1618"/>
    </location>
</feature>
<dbReference type="PROSITE" id="PS50093">
    <property type="entry name" value="PKD"/>
    <property type="match status" value="2"/>
</dbReference>
<evidence type="ECO:0000256" key="1">
    <source>
        <dbReference type="SAM" id="SignalP"/>
    </source>
</evidence>
<keyword evidence="1" id="KW-0732">Signal</keyword>
<evidence type="ECO:0000313" key="3">
    <source>
        <dbReference type="EMBL" id="RKR83002.1"/>
    </source>
</evidence>
<protein>
    <submittedName>
        <fullName evidence="3">CHU domain-containing protein</fullName>
    </submittedName>
</protein>
<dbReference type="Pfam" id="PF18911">
    <property type="entry name" value="PKD_4"/>
    <property type="match status" value="2"/>
</dbReference>
<dbReference type="Gene3D" id="2.60.40.10">
    <property type="entry name" value="Immunoglobulins"/>
    <property type="match status" value="9"/>
</dbReference>
<organism evidence="3 4">
    <name type="scientific">Mucilaginibacter gracilis</name>
    <dbReference type="NCBI Taxonomy" id="423350"/>
    <lineage>
        <taxon>Bacteria</taxon>
        <taxon>Pseudomonadati</taxon>
        <taxon>Bacteroidota</taxon>
        <taxon>Sphingobacteriia</taxon>
        <taxon>Sphingobacteriales</taxon>
        <taxon>Sphingobacteriaceae</taxon>
        <taxon>Mucilaginibacter</taxon>
    </lineage>
</organism>
<dbReference type="CDD" id="cd00146">
    <property type="entry name" value="PKD"/>
    <property type="match status" value="1"/>
</dbReference>
<feature type="signal peptide" evidence="1">
    <location>
        <begin position="1"/>
        <end position="25"/>
    </location>
</feature>
<accession>A0A495J2Z3</accession>
<proteinExistence type="predicted"/>
<dbReference type="InterPro" id="IPR045828">
    <property type="entry name" value="PKD_Bacteroidetes"/>
</dbReference>
<dbReference type="Pfam" id="PF19406">
    <property type="entry name" value="PKD_5"/>
    <property type="match status" value="2"/>
</dbReference>
<feature type="domain" description="PKD" evidence="2">
    <location>
        <begin position="1445"/>
        <end position="1524"/>
    </location>
</feature>
<dbReference type="OrthoDB" id="7794186at2"/>
<dbReference type="SUPFAM" id="SSF49299">
    <property type="entry name" value="PKD domain"/>
    <property type="match status" value="6"/>
</dbReference>
<dbReference type="InterPro" id="IPR022409">
    <property type="entry name" value="PKD/Chitinase_dom"/>
</dbReference>
<comment type="caution">
    <text evidence="3">The sequence shown here is derived from an EMBL/GenBank/DDBJ whole genome shotgun (WGS) entry which is preliminary data.</text>
</comment>
<sequence length="1728" mass="182341">MRRKLKRNLFTLLLFNILVVTSAYAQTITLGGTDAGPYGQNSTISVRINVKTATGCIGQTNVFNLYLSDAAGSFSSEKLIGSYTGFYATFVNGIIPANTAAGSNYKVRVKSTSPVVVSAASGPITISTSAGTTAGVTSQTINSTFPEVFGSCNGTDNTTYGFTDKSTTGSAVSATFYNELSQIQEDSLTLAPSINFNAKAANYTITLKAVNNGIVGTKSYTLINNVINSSFGTTGSNTICLSKTSNEGLTYNVDIVSANGIQKNFPGLIYKVKWGDGLSNWLTLCDIVNAGGKLAHIYTKSSCGNITNAQNNVFEVDLQATSPYCGNVGTQVTSYAKVLNPATNHFDFPSVACTGTSVTFSNDSFPGQDPNAEAVDCTYANAQYTWVADGVQYPNYNLSQPFVHTFTTTGIHHVTLRLQNNNGLCPAPDITKDICIQDPPKPGFTIPATACLSADPVMPVNTSVIDAGCNAPPIYNWTITGPADVTYAGGTTAASIQPQFVFSQTGVYQVKMDITSSCGLITAPVQTITVNSSPVVTLSANVPLCGNNQVLNFNTDPGPTATTFSGTTDQSATYAWTVTSSNNLAPATFVNGTTASSQYPQIQFPDYGTYTVAVTCTNSCGTDTKTQDITFQQAPTVNATVQQPICPGTSVVINGSVTNGTYKSFVWQGGSGTFSPSRTSSLTPTYTPSAAEIAAGTVTLTLDVTTDLLGQCSDIQKNVTIGIYPFNTINSPATLAACTGSALNYNITSTVAGSTYTWVAALTSGSATGFTANGNGSTIADIITDNDATNNAIITYTITPHSNGCDGAPFTLTVTVSPVPVILGATDNVICSNQPANIVLSANTPNIKYVWTSTSTGAVTGNTNQTFPISASSIQDVLVNSSAATATVTYTITPVGNCAGQPVVIKITVQPLPAPSVPGPDAEICSATTYQLNANDPSPGTGKWTLDSGQPGVIFSDNTRPDATASGLIPGNVYKFRWTITNASTCSPTTNLVTITIDKPTLGGTTNGTITTCFGNNSSTINLTNQYGKILRWEASVDGGASWQMVNNTTTSLNYLNLTQTTQYRAIVQSGVCSILPSTVSIVTVNPPAVTANAGADQTLCSLTTTYLSGNDPTPFTGLWKQTAGPLVTIVSPASAQTQIIGLAAGNVYKFAWVVKGLAPCIDNEDEVIITNLIDITPTFTADKSNGCGAYTVNFTNTSNSLTGKFLWDFGDGTQSSAISPSRMFQPRTDGKDTTYLVSLSVVNNCTIRPAFTLSILVRPAAPVVSILPDKLNGCAPFAISVKNTSPGNNKSYTFYLYDGSTLVQQIALNDKSAAVFNPVSPTTTKTYIIYMSATDYCGNISETKHIPLTISPASITPQMFVQGNNTKGCAPFVPTFVNNTNGGTSFTYNIYDVNNKIIDKRTAGTTDLPYAFNTPGTYFVSITAMDNCSVIESDKTRIDVFAPPVPKFTADVTSGCGTVSVQFANLTTSANPQEVLAYTYDWDFGDGSPHSLVVTPLPHLYTSQKASYTVTLTVTNSVSQCSNSVVIANYINVSKPPVTNFIVKPDSVINIPDYRFSFVDNTQGSVVAWRWLFGDGQTSTLRNPDHSYTDTGTYKVTLTTLSPQGCSSSVTHRVRITGVPGQLFMPSAFMPTSLNTELRAFAAKGSGIKEWHMQIFNNWGQVVWETTKLGPQGTPIDGWDGTFKGALAPQGVYVWQASATFINGTDWKGMSYNGGLPKRSGSVNLIR</sequence>
<keyword evidence="4" id="KW-1185">Reference proteome</keyword>
<dbReference type="EMBL" id="RBKU01000001">
    <property type="protein sequence ID" value="RKR83002.1"/>
    <property type="molecule type" value="Genomic_DNA"/>
</dbReference>
<evidence type="ECO:0000313" key="4">
    <source>
        <dbReference type="Proteomes" id="UP000268007"/>
    </source>
</evidence>
<reference evidence="3 4" key="1">
    <citation type="submission" date="2018-10" db="EMBL/GenBank/DDBJ databases">
        <title>Genomic Encyclopedia of Archaeal and Bacterial Type Strains, Phase II (KMG-II): from individual species to whole genera.</title>
        <authorList>
            <person name="Goeker M."/>
        </authorList>
    </citation>
    <scope>NUCLEOTIDE SEQUENCE [LARGE SCALE GENOMIC DNA]</scope>
    <source>
        <strain evidence="3 4">DSM 18602</strain>
    </source>
</reference>
<dbReference type="InterPro" id="IPR013783">
    <property type="entry name" value="Ig-like_fold"/>
</dbReference>
<dbReference type="Proteomes" id="UP000268007">
    <property type="component" value="Unassembled WGS sequence"/>
</dbReference>
<feature type="chain" id="PRO_5019818011" evidence="1">
    <location>
        <begin position="26"/>
        <end position="1728"/>
    </location>
</feature>
<dbReference type="RefSeq" id="WP_147425653.1">
    <property type="nucleotide sequence ID" value="NZ_RBKU01000001.1"/>
</dbReference>
<gene>
    <name evidence="3" type="ORF">BDD43_3202</name>
</gene>
<dbReference type="InterPro" id="IPR000601">
    <property type="entry name" value="PKD_dom"/>
</dbReference>
<name>A0A495J2Z3_9SPHI</name>
<dbReference type="InterPro" id="IPR035986">
    <property type="entry name" value="PKD_dom_sf"/>
</dbReference>